<dbReference type="Proteomes" id="UP000235392">
    <property type="component" value="Unassembled WGS sequence"/>
</dbReference>
<dbReference type="EMBL" id="PGCJ01000105">
    <property type="protein sequence ID" value="PLW48118.1"/>
    <property type="molecule type" value="Genomic_DNA"/>
</dbReference>
<dbReference type="Proteomes" id="UP000235388">
    <property type="component" value="Unassembled WGS sequence"/>
</dbReference>
<dbReference type="AlphaFoldDB" id="A0A2N5U3G8"/>
<organism evidence="2 5">
    <name type="scientific">Puccinia coronata f. sp. avenae</name>
    <dbReference type="NCBI Taxonomy" id="200324"/>
    <lineage>
        <taxon>Eukaryota</taxon>
        <taxon>Fungi</taxon>
        <taxon>Dikarya</taxon>
        <taxon>Basidiomycota</taxon>
        <taxon>Pucciniomycotina</taxon>
        <taxon>Pucciniomycetes</taxon>
        <taxon>Pucciniales</taxon>
        <taxon>Pucciniaceae</taxon>
        <taxon>Puccinia</taxon>
    </lineage>
</organism>
<evidence type="ECO:0000313" key="5">
    <source>
        <dbReference type="Proteomes" id="UP000235392"/>
    </source>
</evidence>
<name>A0A2N5U3G8_9BASI</name>
<comment type="caution">
    <text evidence="2">The sequence shown here is derived from an EMBL/GenBank/DDBJ whole genome shotgun (WGS) entry which is preliminary data.</text>
</comment>
<protein>
    <submittedName>
        <fullName evidence="2">Uncharacterized protein</fullName>
    </submittedName>
</protein>
<evidence type="ECO:0000313" key="1">
    <source>
        <dbReference type="EMBL" id="PLW22840.1"/>
    </source>
</evidence>
<reference evidence="4 5" key="1">
    <citation type="submission" date="2017-11" db="EMBL/GenBank/DDBJ databases">
        <title>De novo assembly and phasing of dikaryotic genomes from two isolates of Puccinia coronata f. sp. avenae, the causal agent of oat crown rust.</title>
        <authorList>
            <person name="Miller M.E."/>
            <person name="Zhang Y."/>
            <person name="Omidvar V."/>
            <person name="Sperschneider J."/>
            <person name="Schwessinger B."/>
            <person name="Raley C."/>
            <person name="Palmer J.M."/>
            <person name="Garnica D."/>
            <person name="Upadhyaya N."/>
            <person name="Rathjen J."/>
            <person name="Taylor J.M."/>
            <person name="Park R.F."/>
            <person name="Dodds P.N."/>
            <person name="Hirsch C.D."/>
            <person name="Kianian S.F."/>
            <person name="Figueroa M."/>
        </authorList>
    </citation>
    <scope>NUCLEOTIDE SEQUENCE [LARGE SCALE GENOMIC DNA]</scope>
    <source>
        <strain evidence="3">12NC29</strain>
        <strain evidence="2">12SD80</strain>
    </source>
</reference>
<keyword evidence="4" id="KW-1185">Reference proteome</keyword>
<sequence>MVRFEEGEVEILKRPGSTEASLCGEPIEPQRVHSRTNDDLRTCVATPVPPAIEILLSQLPGPPMDDPNFRLVHKSPQTFRCLICPHSRELTDVVKHRRRPLHVRLSAEWAIWCSAGRSFPSLGLIGRGVSHPTMPTRPHTSRLSFVLSMLAVESEHADAIALELAEMSPAEQSEAIVCSQAATISRLDQSPTPIGAPSTGLLPGHIVTSLMSHEDQVRTHVYVGPFKYYPQDFICQIARESMLDEDIEAYNNDEQEKPLFQSVMISSSNPPRVHSACSQ</sequence>
<gene>
    <name evidence="3" type="ORF">PCANC_06733</name>
    <name evidence="2" type="ORF">PCASD_14197</name>
    <name evidence="1" type="ORF">PCASD_14582</name>
</gene>
<dbReference type="EMBL" id="PGCI01000651">
    <property type="protein sequence ID" value="PLW22840.1"/>
    <property type="molecule type" value="Genomic_DNA"/>
</dbReference>
<accession>A0A2N5U3G8</accession>
<evidence type="ECO:0000313" key="3">
    <source>
        <dbReference type="EMBL" id="PLW48118.1"/>
    </source>
</evidence>
<evidence type="ECO:0000313" key="2">
    <source>
        <dbReference type="EMBL" id="PLW32287.1"/>
    </source>
</evidence>
<proteinExistence type="predicted"/>
<evidence type="ECO:0000313" key="4">
    <source>
        <dbReference type="Proteomes" id="UP000235388"/>
    </source>
</evidence>
<dbReference type="EMBL" id="PGCI01000246">
    <property type="protein sequence ID" value="PLW32287.1"/>
    <property type="molecule type" value="Genomic_DNA"/>
</dbReference>